<dbReference type="Gene3D" id="3.10.450.50">
    <property type="match status" value="1"/>
</dbReference>
<dbReference type="KEGG" id="mhey:H2LOC_006635"/>
<dbReference type="Pfam" id="PF13474">
    <property type="entry name" value="SnoaL_3"/>
    <property type="match status" value="1"/>
</dbReference>
<feature type="domain" description="SnoaL-like" evidence="1">
    <location>
        <begin position="27"/>
        <end position="138"/>
    </location>
</feature>
<dbReference type="SUPFAM" id="SSF54427">
    <property type="entry name" value="NTF2-like"/>
    <property type="match status" value="1"/>
</dbReference>
<dbReference type="InterPro" id="IPR032710">
    <property type="entry name" value="NTF2-like_dom_sf"/>
</dbReference>
<dbReference type="OrthoDB" id="9786718at2"/>
<proteinExistence type="predicted"/>
<organism evidence="2 3">
    <name type="scientific">Methylocystis heyeri</name>
    <dbReference type="NCBI Taxonomy" id="391905"/>
    <lineage>
        <taxon>Bacteria</taxon>
        <taxon>Pseudomonadati</taxon>
        <taxon>Pseudomonadota</taxon>
        <taxon>Alphaproteobacteria</taxon>
        <taxon>Hyphomicrobiales</taxon>
        <taxon>Methylocystaceae</taxon>
        <taxon>Methylocystis</taxon>
    </lineage>
</organism>
<evidence type="ECO:0000313" key="3">
    <source>
        <dbReference type="Proteomes" id="UP000309061"/>
    </source>
</evidence>
<evidence type="ECO:0000259" key="1">
    <source>
        <dbReference type="Pfam" id="PF13474"/>
    </source>
</evidence>
<keyword evidence="3" id="KW-1185">Reference proteome</keyword>
<gene>
    <name evidence="2" type="ORF">H2LOC_006635</name>
</gene>
<dbReference type="AlphaFoldDB" id="A0A6B8KFT6"/>
<name>A0A6B8KFT6_9HYPH</name>
<dbReference type="Proteomes" id="UP000309061">
    <property type="component" value="Chromosome"/>
</dbReference>
<sequence>MTKNQRRLPPSRKRRRLRCVTDDKDQILAANKAYYDAFCARSNEAMSSIWAQEDVSCIHPGWPVLIGRRAVLSSYGDIFRNPMQEPLRHGDETVVAAGEEARVFCVESVGGSSLVATNCFRRIEGRWLMIHHQASPLATAAPEAPPRKTMH</sequence>
<accession>A0A6B8KFT6</accession>
<reference evidence="2 3" key="1">
    <citation type="submission" date="2019-11" db="EMBL/GenBank/DDBJ databases">
        <title>The genome sequence of Methylocystis heyeri.</title>
        <authorList>
            <person name="Oshkin I.Y."/>
            <person name="Miroshnikov K."/>
            <person name="Dedysh S.N."/>
        </authorList>
    </citation>
    <scope>NUCLEOTIDE SEQUENCE [LARGE SCALE GENOMIC DNA]</scope>
    <source>
        <strain evidence="2 3">H2</strain>
    </source>
</reference>
<evidence type="ECO:0000313" key="2">
    <source>
        <dbReference type="EMBL" id="QGM45398.1"/>
    </source>
</evidence>
<dbReference type="PANTHER" id="PTHR34957">
    <property type="entry name" value="NUCLEAR TRANSPORT FACTOR 2 (NTF2) FAMILY PROTEIN"/>
    <property type="match status" value="1"/>
</dbReference>
<dbReference type="PANTHER" id="PTHR34957:SF1">
    <property type="entry name" value="NUCLEAR TRANSPORT FACTOR 2 (NTF2) FAMILY PROTEIN"/>
    <property type="match status" value="1"/>
</dbReference>
<protein>
    <recommendedName>
        <fullName evidence="1">SnoaL-like domain-containing protein</fullName>
    </recommendedName>
</protein>
<dbReference type="InterPro" id="IPR037401">
    <property type="entry name" value="SnoaL-like"/>
</dbReference>
<dbReference type="EMBL" id="CP046052">
    <property type="protein sequence ID" value="QGM45398.1"/>
    <property type="molecule type" value="Genomic_DNA"/>
</dbReference>